<name>A0ABR2XMU1_9PEZI</name>
<dbReference type="Proteomes" id="UP001465668">
    <property type="component" value="Unassembled WGS sequence"/>
</dbReference>
<keyword evidence="7" id="KW-1185">Reference proteome</keyword>
<dbReference type="InterPro" id="IPR013900">
    <property type="entry name" value="RNR_inhibitor"/>
</dbReference>
<proteinExistence type="inferred from homology"/>
<keyword evidence="5" id="KW-0539">Nucleus</keyword>
<evidence type="ECO:0000313" key="7">
    <source>
        <dbReference type="Proteomes" id="UP001465668"/>
    </source>
</evidence>
<keyword evidence="4" id="KW-0963">Cytoplasm</keyword>
<accession>A0ABR2XMU1</accession>
<dbReference type="PANTHER" id="PTHR28081:SF1">
    <property type="entry name" value="DAMAGE-REGULATED IMPORT FACILITATOR 1"/>
    <property type="match status" value="1"/>
</dbReference>
<dbReference type="PANTHER" id="PTHR28081">
    <property type="entry name" value="DAMAGE-REGULATED IMPORT FACILITATOR 1-RELATED"/>
    <property type="match status" value="1"/>
</dbReference>
<organism evidence="6 7">
    <name type="scientific">Seiridium cardinale</name>
    <dbReference type="NCBI Taxonomy" id="138064"/>
    <lineage>
        <taxon>Eukaryota</taxon>
        <taxon>Fungi</taxon>
        <taxon>Dikarya</taxon>
        <taxon>Ascomycota</taxon>
        <taxon>Pezizomycotina</taxon>
        <taxon>Sordariomycetes</taxon>
        <taxon>Xylariomycetidae</taxon>
        <taxon>Amphisphaeriales</taxon>
        <taxon>Sporocadaceae</taxon>
        <taxon>Seiridium</taxon>
    </lineage>
</organism>
<dbReference type="EMBL" id="JARVKM010000036">
    <property type="protein sequence ID" value="KAK9775131.1"/>
    <property type="molecule type" value="Genomic_DNA"/>
</dbReference>
<sequence length="277" mass="29733">MSAPRTKRQFAGAASDPAQRRITSFFASSGSLTSSTPADETVPRCFAAADSSTQANLLSVGMRVRKAVPEGYKTANYSAFSLWDENKKDSVPTSTTYDAGRSHATAVPTAKELLPFCGIHKVGGFDTQASSAADDFAFSLPSTDIPLGLLDPEIMDEVPGLTLSQESVESIDSTGPDVTCARTRKRFFADEEMEPETPDRLNVTGWQDIEVSPRSLAPIHIGNGRRMAVPRKGGLRGKLGIVGGVNPIGQENVMIADNDFEEASFLDQSHEVDMDDV</sequence>
<evidence type="ECO:0000256" key="3">
    <source>
        <dbReference type="ARBA" id="ARBA00005459"/>
    </source>
</evidence>
<reference evidence="6 7" key="1">
    <citation type="submission" date="2024-02" db="EMBL/GenBank/DDBJ databases">
        <title>First draft genome assembly of two strains of Seiridium cardinale.</title>
        <authorList>
            <person name="Emiliani G."/>
            <person name="Scali E."/>
        </authorList>
    </citation>
    <scope>NUCLEOTIDE SEQUENCE [LARGE SCALE GENOMIC DNA]</scope>
    <source>
        <strain evidence="6 7">BM-138-000479</strain>
    </source>
</reference>
<comment type="caution">
    <text evidence="6">The sequence shown here is derived from an EMBL/GenBank/DDBJ whole genome shotgun (WGS) entry which is preliminary data.</text>
</comment>
<dbReference type="Pfam" id="PF08591">
    <property type="entry name" value="RNR_inhib"/>
    <property type="match status" value="1"/>
</dbReference>
<comment type="subcellular location">
    <subcellularLocation>
        <location evidence="2">Cytoplasm</location>
    </subcellularLocation>
    <subcellularLocation>
        <location evidence="1">Nucleus</location>
    </subcellularLocation>
</comment>
<evidence type="ECO:0000256" key="1">
    <source>
        <dbReference type="ARBA" id="ARBA00004123"/>
    </source>
</evidence>
<evidence type="ECO:0000256" key="2">
    <source>
        <dbReference type="ARBA" id="ARBA00004496"/>
    </source>
</evidence>
<evidence type="ECO:0000256" key="4">
    <source>
        <dbReference type="ARBA" id="ARBA00022490"/>
    </source>
</evidence>
<evidence type="ECO:0000313" key="6">
    <source>
        <dbReference type="EMBL" id="KAK9775131.1"/>
    </source>
</evidence>
<gene>
    <name evidence="6" type="ORF">SCAR479_08107</name>
</gene>
<evidence type="ECO:0000256" key="5">
    <source>
        <dbReference type="ARBA" id="ARBA00023242"/>
    </source>
</evidence>
<comment type="similarity">
    <text evidence="3">Belongs to the DIF1/spd1 family.</text>
</comment>
<protein>
    <submittedName>
        <fullName evidence="6">Ribonucleotide reductase inhibitor-domain-containing protein</fullName>
    </submittedName>
</protein>